<dbReference type="InterPro" id="IPR012000">
    <property type="entry name" value="Thiamin_PyroP_enz_cen_dom"/>
</dbReference>
<dbReference type="InterPro" id="IPR029035">
    <property type="entry name" value="DHS-like_NAD/FAD-binding_dom"/>
</dbReference>
<comment type="similarity">
    <text evidence="1 3">Belongs to the TPP enzyme family.</text>
</comment>
<dbReference type="GO" id="GO:0005948">
    <property type="term" value="C:acetolactate synthase complex"/>
    <property type="evidence" value="ECO:0007669"/>
    <property type="project" value="TreeGrafter"/>
</dbReference>
<feature type="domain" description="Thiamine pyrophosphate enzyme central" evidence="4">
    <location>
        <begin position="217"/>
        <end position="320"/>
    </location>
</feature>
<dbReference type="GO" id="GO:0030976">
    <property type="term" value="F:thiamine pyrophosphate binding"/>
    <property type="evidence" value="ECO:0007669"/>
    <property type="project" value="InterPro"/>
</dbReference>
<dbReference type="Pfam" id="PF00205">
    <property type="entry name" value="TPP_enzyme_M"/>
    <property type="match status" value="1"/>
</dbReference>
<keyword evidence="2 3" id="KW-0786">Thiamine pyrophosphate</keyword>
<protein>
    <submittedName>
        <fullName evidence="7">Acetolactate synthase-1/2/3 large subunit</fullName>
    </submittedName>
</protein>
<accession>A0A2U1CQG3</accession>
<dbReference type="GO" id="GO:0050660">
    <property type="term" value="F:flavin adenine dinucleotide binding"/>
    <property type="evidence" value="ECO:0007669"/>
    <property type="project" value="TreeGrafter"/>
</dbReference>
<name>A0A2U1CQG3_9BURK</name>
<feature type="domain" description="Thiamine pyrophosphate enzyme N-terminal TPP-binding" evidence="6">
    <location>
        <begin position="15"/>
        <end position="133"/>
    </location>
</feature>
<dbReference type="OrthoDB" id="2254214at2"/>
<dbReference type="Gene3D" id="3.40.50.1220">
    <property type="entry name" value="TPP-binding domain"/>
    <property type="match status" value="1"/>
</dbReference>
<dbReference type="Proteomes" id="UP000246145">
    <property type="component" value="Unassembled WGS sequence"/>
</dbReference>
<dbReference type="InterPro" id="IPR000399">
    <property type="entry name" value="TPP-bd_CS"/>
</dbReference>
<evidence type="ECO:0000256" key="2">
    <source>
        <dbReference type="ARBA" id="ARBA00023052"/>
    </source>
</evidence>
<evidence type="ECO:0000313" key="8">
    <source>
        <dbReference type="Proteomes" id="UP000246145"/>
    </source>
</evidence>
<keyword evidence="8" id="KW-1185">Reference proteome</keyword>
<dbReference type="InterPro" id="IPR029061">
    <property type="entry name" value="THDP-binding"/>
</dbReference>
<dbReference type="GO" id="GO:0003984">
    <property type="term" value="F:acetolactate synthase activity"/>
    <property type="evidence" value="ECO:0007669"/>
    <property type="project" value="TreeGrafter"/>
</dbReference>
<dbReference type="SUPFAM" id="SSF52467">
    <property type="entry name" value="DHS-like NAD/FAD-binding domain"/>
    <property type="match status" value="1"/>
</dbReference>
<dbReference type="GO" id="GO:0000287">
    <property type="term" value="F:magnesium ion binding"/>
    <property type="evidence" value="ECO:0007669"/>
    <property type="project" value="InterPro"/>
</dbReference>
<gene>
    <name evidence="7" type="ORF">C7440_0516</name>
</gene>
<dbReference type="InterPro" id="IPR045229">
    <property type="entry name" value="TPP_enz"/>
</dbReference>
<feature type="domain" description="Thiamine pyrophosphate enzyme TPP-binding" evidence="5">
    <location>
        <begin position="421"/>
        <end position="572"/>
    </location>
</feature>
<dbReference type="InterPro" id="IPR012001">
    <property type="entry name" value="Thiamin_PyroP_enz_TPP-bd_dom"/>
</dbReference>
<evidence type="ECO:0000256" key="3">
    <source>
        <dbReference type="RuleBase" id="RU362132"/>
    </source>
</evidence>
<evidence type="ECO:0000259" key="4">
    <source>
        <dbReference type="Pfam" id="PF00205"/>
    </source>
</evidence>
<dbReference type="CDD" id="cd02002">
    <property type="entry name" value="TPP_BFDC"/>
    <property type="match status" value="1"/>
</dbReference>
<dbReference type="CDD" id="cd07035">
    <property type="entry name" value="TPP_PYR_POX_like"/>
    <property type="match status" value="1"/>
</dbReference>
<dbReference type="PROSITE" id="PS00187">
    <property type="entry name" value="TPP_ENZYMES"/>
    <property type="match status" value="1"/>
</dbReference>
<evidence type="ECO:0000259" key="6">
    <source>
        <dbReference type="Pfam" id="PF02776"/>
    </source>
</evidence>
<proteinExistence type="inferred from homology"/>
<evidence type="ECO:0000259" key="5">
    <source>
        <dbReference type="Pfam" id="PF02775"/>
    </source>
</evidence>
<dbReference type="NCBIfam" id="NF006203">
    <property type="entry name" value="PRK08327.1"/>
    <property type="match status" value="1"/>
</dbReference>
<dbReference type="GO" id="GO:0009097">
    <property type="term" value="P:isoleucine biosynthetic process"/>
    <property type="evidence" value="ECO:0007669"/>
    <property type="project" value="TreeGrafter"/>
</dbReference>
<dbReference type="PANTHER" id="PTHR18968:SF164">
    <property type="entry name" value="PYRUVATE DECARBOXYLASE"/>
    <property type="match status" value="1"/>
</dbReference>
<sequence>MLPNPVEAPAGRYTACDALLGALHESGVTHIFGNLGSDHAGIVQSLARAKLEGRPMPQVILSPHEGMALAAAHGYAQVTGQAQAVFVHVDVGTQNMGGGISNALHGRVPVFIFAGLTPFTLEGELPGSRNRSATYLQDVPDQGGIVRQYVKWDYSIRTGKNVPQLVQRAMQIAHSDPKGPVYLTGAREVLEEDVSRQKLPAAQWRPVEAAALPDEHVAEIARALLQAENPLLITSYSGRNAACVGQLQRLCERLALRVVEERPIHMNFPADHPLHQGYQAGALIGDADVIVVLDCDVPWIPSGKQRPRPEARIFYVDVDPLKETIPLWYMPSERFLRADSATALGQLNAWLDGAPPLDEARRAARLEEARGSHEKMRADWKRKATLRADGTITPEMVTACLNELLDSDAIVVNEAVTNASAVFQHLPRTQPGTFFGSGGSSLGWAGGAALGIKLAAPDRDVVCFTGDGSFFFINPSSVYWCARRYQAPFLTVVFNNQGWNATQQNFKRIHGAGSPMDIGDCVSLAPSADFGGIAQAAGGALALTVQTAEELPGMLARALAATRSGQCAVLDVRLPGI</sequence>
<dbReference type="SUPFAM" id="SSF52518">
    <property type="entry name" value="Thiamin diphosphate-binding fold (THDP-binding)"/>
    <property type="match status" value="2"/>
</dbReference>
<dbReference type="Pfam" id="PF02776">
    <property type="entry name" value="TPP_enzyme_N"/>
    <property type="match status" value="1"/>
</dbReference>
<dbReference type="RefSeq" id="WP_116517363.1">
    <property type="nucleotide sequence ID" value="NZ_JACCEX010000001.1"/>
</dbReference>
<dbReference type="STRING" id="1231391.GCA_000308195_03336"/>
<dbReference type="InterPro" id="IPR011766">
    <property type="entry name" value="TPP_enzyme_TPP-bd"/>
</dbReference>
<organism evidence="7 8">
    <name type="scientific">Pusillimonas noertemannii</name>
    <dbReference type="NCBI Taxonomy" id="305977"/>
    <lineage>
        <taxon>Bacteria</taxon>
        <taxon>Pseudomonadati</taxon>
        <taxon>Pseudomonadota</taxon>
        <taxon>Betaproteobacteria</taxon>
        <taxon>Burkholderiales</taxon>
        <taxon>Alcaligenaceae</taxon>
        <taxon>Pusillimonas</taxon>
    </lineage>
</organism>
<evidence type="ECO:0000313" key="7">
    <source>
        <dbReference type="EMBL" id="PVY68127.1"/>
    </source>
</evidence>
<dbReference type="AlphaFoldDB" id="A0A2U1CQG3"/>
<comment type="caution">
    <text evidence="7">The sequence shown here is derived from an EMBL/GenBank/DDBJ whole genome shotgun (WGS) entry which is preliminary data.</text>
</comment>
<dbReference type="Pfam" id="PF02775">
    <property type="entry name" value="TPP_enzyme_C"/>
    <property type="match status" value="1"/>
</dbReference>
<dbReference type="Gene3D" id="3.40.50.970">
    <property type="match status" value="2"/>
</dbReference>
<dbReference type="PANTHER" id="PTHR18968">
    <property type="entry name" value="THIAMINE PYROPHOSPHATE ENZYMES"/>
    <property type="match status" value="1"/>
</dbReference>
<evidence type="ECO:0000256" key="1">
    <source>
        <dbReference type="ARBA" id="ARBA00007812"/>
    </source>
</evidence>
<dbReference type="EMBL" id="QEKO01000001">
    <property type="protein sequence ID" value="PVY68127.1"/>
    <property type="molecule type" value="Genomic_DNA"/>
</dbReference>
<dbReference type="GO" id="GO:0009099">
    <property type="term" value="P:L-valine biosynthetic process"/>
    <property type="evidence" value="ECO:0007669"/>
    <property type="project" value="TreeGrafter"/>
</dbReference>
<reference evidence="7 8" key="1">
    <citation type="submission" date="2018-04" db="EMBL/GenBank/DDBJ databases">
        <title>Genomic Encyclopedia of Type Strains, Phase IV (KMG-IV): sequencing the most valuable type-strain genomes for metagenomic binning, comparative biology and taxonomic classification.</title>
        <authorList>
            <person name="Goeker M."/>
        </authorList>
    </citation>
    <scope>NUCLEOTIDE SEQUENCE [LARGE SCALE GENOMIC DNA]</scope>
    <source>
        <strain evidence="7 8">DSM 10065</strain>
    </source>
</reference>